<dbReference type="GO" id="GO:0003824">
    <property type="term" value="F:catalytic activity"/>
    <property type="evidence" value="ECO:0007669"/>
    <property type="project" value="UniProtKB-ARBA"/>
</dbReference>
<sequence length="209" mass="20743">INSTNDTTLNGVNVSSQNTEINAGGNVDINAAKSTTSYTNETEKNKGDITAGVGVDINGTSGGTSVDDNGSTEHGSGNSTSYKNSTINGDTVTVNAGGDMNMKGANIDVEKADVNVAGDMNITSVQNTEHTESSRGNWGASVGISASAAGIIPNASVNGGGGSESYDSAKTGKQSGINTTGELNVKTGGDLNMTGANLVSQDGTGSVNV</sequence>
<dbReference type="RefSeq" id="WP_144304738.1">
    <property type="nucleotide sequence ID" value="NZ_QMIE01000150.1"/>
</dbReference>
<dbReference type="AlphaFoldDB" id="A0A7M3M9V0"/>
<evidence type="ECO:0000256" key="1">
    <source>
        <dbReference type="SAM" id="MobiDB-lite"/>
    </source>
</evidence>
<reference evidence="2 3" key="1">
    <citation type="submission" date="2018-06" db="EMBL/GenBank/DDBJ databases">
        <title>Complete genome of Desulfovibrio indonesiensis P37SLT.</title>
        <authorList>
            <person name="Crispim J.S."/>
            <person name="Vidigal P.M.P."/>
            <person name="Silva L.C.F."/>
            <person name="Laguardia C.N."/>
            <person name="Araujo L.C."/>
            <person name="Dias R.S."/>
            <person name="Sousa M.P."/>
            <person name="Paula S.O."/>
            <person name="Silva C."/>
        </authorList>
    </citation>
    <scope>NUCLEOTIDE SEQUENCE [LARGE SCALE GENOMIC DNA]</scope>
    <source>
        <strain evidence="2 3">P37SLT</strain>
    </source>
</reference>
<feature type="region of interest" description="Disordered" evidence="1">
    <location>
        <begin position="161"/>
        <end position="184"/>
    </location>
</feature>
<evidence type="ECO:0000313" key="2">
    <source>
        <dbReference type="EMBL" id="TVM09560.1"/>
    </source>
</evidence>
<dbReference type="Proteomes" id="UP000448292">
    <property type="component" value="Unassembled WGS sequence"/>
</dbReference>
<protein>
    <recommendedName>
        <fullName evidence="4">Adhesin</fullName>
    </recommendedName>
</protein>
<evidence type="ECO:0000313" key="3">
    <source>
        <dbReference type="Proteomes" id="UP000448292"/>
    </source>
</evidence>
<name>A0A7M3M9V0_9BACT</name>
<organism evidence="2 3">
    <name type="scientific">Oceanidesulfovibrio indonesiensis</name>
    <dbReference type="NCBI Taxonomy" id="54767"/>
    <lineage>
        <taxon>Bacteria</taxon>
        <taxon>Pseudomonadati</taxon>
        <taxon>Thermodesulfobacteriota</taxon>
        <taxon>Desulfovibrionia</taxon>
        <taxon>Desulfovibrionales</taxon>
        <taxon>Desulfovibrionaceae</taxon>
        <taxon>Oceanidesulfovibrio</taxon>
    </lineage>
</organism>
<dbReference type="OrthoDB" id="5313151at2"/>
<evidence type="ECO:0008006" key="4">
    <source>
        <dbReference type="Google" id="ProtNLM"/>
    </source>
</evidence>
<accession>A0A7M3M9V0</accession>
<dbReference type="EMBL" id="QMIE01000150">
    <property type="protein sequence ID" value="TVM09560.1"/>
    <property type="molecule type" value="Genomic_DNA"/>
</dbReference>
<gene>
    <name evidence="2" type="ORF">DPQ33_19070</name>
</gene>
<keyword evidence="3" id="KW-1185">Reference proteome</keyword>
<dbReference type="InterPro" id="IPR025157">
    <property type="entry name" value="Hemagglutinin_rpt"/>
</dbReference>
<feature type="compositionally biased region" description="Polar residues" evidence="1">
    <location>
        <begin position="63"/>
        <end position="88"/>
    </location>
</feature>
<feature type="region of interest" description="Disordered" evidence="1">
    <location>
        <begin position="37"/>
        <end position="88"/>
    </location>
</feature>
<feature type="non-terminal residue" evidence="2">
    <location>
        <position position="209"/>
    </location>
</feature>
<proteinExistence type="predicted"/>
<comment type="caution">
    <text evidence="2">The sequence shown here is derived from an EMBL/GenBank/DDBJ whole genome shotgun (WGS) entry which is preliminary data.</text>
</comment>
<dbReference type="Pfam" id="PF13332">
    <property type="entry name" value="Fil_haemagg_2"/>
    <property type="match status" value="1"/>
</dbReference>
<feature type="non-terminal residue" evidence="2">
    <location>
        <position position="1"/>
    </location>
</feature>
<feature type="compositionally biased region" description="Polar residues" evidence="1">
    <location>
        <begin position="165"/>
        <end position="182"/>
    </location>
</feature>